<feature type="domain" description="GH18" evidence="8">
    <location>
        <begin position="2"/>
        <end position="343"/>
    </location>
</feature>
<gene>
    <name evidence="9" type="ORF">ACFO5I_12870</name>
</gene>
<dbReference type="PROSITE" id="PS01095">
    <property type="entry name" value="GH18_1"/>
    <property type="match status" value="1"/>
</dbReference>
<evidence type="ECO:0000256" key="4">
    <source>
        <dbReference type="ARBA" id="ARBA00023024"/>
    </source>
</evidence>
<dbReference type="EMBL" id="JBHSGS010000065">
    <property type="protein sequence ID" value="MFC4720617.1"/>
    <property type="molecule type" value="Genomic_DNA"/>
</dbReference>
<evidence type="ECO:0000256" key="6">
    <source>
        <dbReference type="RuleBase" id="RU000489"/>
    </source>
</evidence>
<evidence type="ECO:0000256" key="5">
    <source>
        <dbReference type="ARBA" id="ARBA00023295"/>
    </source>
</evidence>
<keyword evidence="4" id="KW-0146">Chitin degradation</keyword>
<evidence type="ECO:0000256" key="7">
    <source>
        <dbReference type="RuleBase" id="RU004453"/>
    </source>
</evidence>
<evidence type="ECO:0000256" key="3">
    <source>
        <dbReference type="ARBA" id="ARBA00022801"/>
    </source>
</evidence>
<organism evidence="9 10">
    <name type="scientific">Enterococcus lemanii</name>
    <dbReference type="NCBI Taxonomy" id="1159752"/>
    <lineage>
        <taxon>Bacteria</taxon>
        <taxon>Bacillati</taxon>
        <taxon>Bacillota</taxon>
        <taxon>Bacilli</taxon>
        <taxon>Lactobacillales</taxon>
        <taxon>Enterococcaceae</taxon>
        <taxon>Enterococcus</taxon>
    </lineage>
</organism>
<proteinExistence type="inferred from homology"/>
<dbReference type="Gene3D" id="3.20.20.80">
    <property type="entry name" value="Glycosidases"/>
    <property type="match status" value="1"/>
</dbReference>
<keyword evidence="10" id="KW-1185">Reference proteome</keyword>
<dbReference type="InterPro" id="IPR029070">
    <property type="entry name" value="Chitinase_insertion_sf"/>
</dbReference>
<comment type="caution">
    <text evidence="9">The sequence shown here is derived from an EMBL/GenBank/DDBJ whole genome shotgun (WGS) entry which is preliminary data.</text>
</comment>
<dbReference type="Proteomes" id="UP001595969">
    <property type="component" value="Unassembled WGS sequence"/>
</dbReference>
<dbReference type="InterPro" id="IPR017853">
    <property type="entry name" value="GH"/>
</dbReference>
<dbReference type="RefSeq" id="WP_204652903.1">
    <property type="nucleotide sequence ID" value="NZ_JAFBFD010000003.1"/>
</dbReference>
<protein>
    <recommendedName>
        <fullName evidence="2">chitinase</fullName>
        <ecNumber evidence="2">3.2.1.14</ecNumber>
    </recommendedName>
</protein>
<dbReference type="InterPro" id="IPR050314">
    <property type="entry name" value="Glycosyl_Hydrlase_18"/>
</dbReference>
<dbReference type="Gene3D" id="3.10.50.10">
    <property type="match status" value="1"/>
</dbReference>
<accession>A0ABV9MX69</accession>
<dbReference type="EC" id="3.2.1.14" evidence="2"/>
<evidence type="ECO:0000313" key="9">
    <source>
        <dbReference type="EMBL" id="MFC4720617.1"/>
    </source>
</evidence>
<dbReference type="PROSITE" id="PS51910">
    <property type="entry name" value="GH18_2"/>
    <property type="match status" value="1"/>
</dbReference>
<reference evidence="10" key="1">
    <citation type="journal article" date="2019" name="Int. J. Syst. Evol. Microbiol.">
        <title>The Global Catalogue of Microorganisms (GCM) 10K type strain sequencing project: providing services to taxonomists for standard genome sequencing and annotation.</title>
        <authorList>
            <consortium name="The Broad Institute Genomics Platform"/>
            <consortium name="The Broad Institute Genome Sequencing Center for Infectious Disease"/>
            <person name="Wu L."/>
            <person name="Ma J."/>
        </authorList>
    </citation>
    <scope>NUCLEOTIDE SEQUENCE [LARGE SCALE GENOMIC DNA]</scope>
    <source>
        <strain evidence="10">CGMCC 1.19032</strain>
    </source>
</reference>
<dbReference type="InterPro" id="IPR001579">
    <property type="entry name" value="Glyco_hydro_18_chit_AS"/>
</dbReference>
<dbReference type="SUPFAM" id="SSF54556">
    <property type="entry name" value="Chitinase insertion domain"/>
    <property type="match status" value="1"/>
</dbReference>
<dbReference type="InterPro" id="IPR001223">
    <property type="entry name" value="Glyco_hydro18_cat"/>
</dbReference>
<keyword evidence="3 6" id="KW-0378">Hydrolase</keyword>
<keyword evidence="5 6" id="KW-0326">Glycosidase</keyword>
<dbReference type="InterPro" id="IPR011583">
    <property type="entry name" value="Chitinase_II/V-like_cat"/>
</dbReference>
<comment type="similarity">
    <text evidence="7">Belongs to the glycosyl hydrolase 18 family.</text>
</comment>
<evidence type="ECO:0000256" key="1">
    <source>
        <dbReference type="ARBA" id="ARBA00000822"/>
    </source>
</evidence>
<comment type="catalytic activity">
    <reaction evidence="1">
        <text>Random endo-hydrolysis of N-acetyl-beta-D-glucosaminide (1-&gt;4)-beta-linkages in chitin and chitodextrins.</text>
        <dbReference type="EC" id="3.2.1.14"/>
    </reaction>
</comment>
<dbReference type="CDD" id="cd06548">
    <property type="entry name" value="GH18_chitinase"/>
    <property type="match status" value="1"/>
</dbReference>
<dbReference type="SMART" id="SM00636">
    <property type="entry name" value="Glyco_18"/>
    <property type="match status" value="1"/>
</dbReference>
<name>A0ABV9MX69_9ENTE</name>
<dbReference type="SUPFAM" id="SSF51445">
    <property type="entry name" value="(Trans)glycosidases"/>
    <property type="match status" value="1"/>
</dbReference>
<sequence>MTEIIAYLDDNKNWEKEDIPATQLTIINYAFANIMGLSIVRDLKKIHLINELKASHPHLKTCISIGGWSAGGFSEGVATKENREILIQNLLTYMQKYNFNGIDLDWEYPGMDVAGIAASPADAQNFLFFVAELRAALNQLSQTTEATYLLTAAIGAAKELLDTMCPIGDYRYIDYLDFVNVMTYDMRGSFTKIAGHHTNLYSYEGVEGALSVDQAVKNLLARGVEPQKIVIGGAFYSRIWSGFASQVEQPIGKQAQSFGNKTMDWNELSDLLKKQAAFVFWDEQAQAPYYFDGERFISYDDARSLAAKANYVKEKGLRGMMYWEHSLDLSLVLLEAITEILQA</sequence>
<evidence type="ECO:0000259" key="8">
    <source>
        <dbReference type="PROSITE" id="PS51910"/>
    </source>
</evidence>
<dbReference type="GO" id="GO:0016787">
    <property type="term" value="F:hydrolase activity"/>
    <property type="evidence" value="ECO:0007669"/>
    <property type="project" value="UniProtKB-KW"/>
</dbReference>
<dbReference type="PANTHER" id="PTHR11177:SF317">
    <property type="entry name" value="CHITINASE 12-RELATED"/>
    <property type="match status" value="1"/>
</dbReference>
<keyword evidence="4" id="KW-0624">Polysaccharide degradation</keyword>
<dbReference type="Pfam" id="PF00704">
    <property type="entry name" value="Glyco_hydro_18"/>
    <property type="match status" value="1"/>
</dbReference>
<keyword evidence="4" id="KW-0119">Carbohydrate metabolism</keyword>
<evidence type="ECO:0000256" key="2">
    <source>
        <dbReference type="ARBA" id="ARBA00012729"/>
    </source>
</evidence>
<dbReference type="PANTHER" id="PTHR11177">
    <property type="entry name" value="CHITINASE"/>
    <property type="match status" value="1"/>
</dbReference>
<evidence type="ECO:0000313" key="10">
    <source>
        <dbReference type="Proteomes" id="UP001595969"/>
    </source>
</evidence>